<dbReference type="Gene3D" id="3.40.50.2300">
    <property type="match status" value="1"/>
</dbReference>
<dbReference type="InterPro" id="IPR013011">
    <property type="entry name" value="PTS_EIIB_2"/>
</dbReference>
<dbReference type="Pfam" id="PF02302">
    <property type="entry name" value="PTS_IIB"/>
    <property type="match status" value="1"/>
</dbReference>
<evidence type="ECO:0000259" key="2">
    <source>
        <dbReference type="PROSITE" id="PS51099"/>
    </source>
</evidence>
<name>A0A9D2KKK2_9FIRM</name>
<dbReference type="PROSITE" id="PS51099">
    <property type="entry name" value="PTS_EIIB_TYPE_2"/>
    <property type="match status" value="1"/>
</dbReference>
<reference evidence="3" key="2">
    <citation type="submission" date="2021-04" db="EMBL/GenBank/DDBJ databases">
        <authorList>
            <person name="Gilroy R."/>
        </authorList>
    </citation>
    <scope>NUCLEOTIDE SEQUENCE</scope>
    <source>
        <strain evidence="3">ChiSjej2B20-11307</strain>
    </source>
</reference>
<dbReference type="SUPFAM" id="SSF52794">
    <property type="entry name" value="PTS system IIB component-like"/>
    <property type="match status" value="1"/>
</dbReference>
<dbReference type="AlphaFoldDB" id="A0A9D2KKK2"/>
<dbReference type="Proteomes" id="UP000824223">
    <property type="component" value="Unassembled WGS sequence"/>
</dbReference>
<keyword evidence="1" id="KW-0808">Transferase</keyword>
<comment type="caution">
    <text evidence="3">The sequence shown here is derived from an EMBL/GenBank/DDBJ whole genome shotgun (WGS) entry which is preliminary data.</text>
</comment>
<proteinExistence type="predicted"/>
<protein>
    <submittedName>
        <fullName evidence="3">PTS galactitol transporter subunit IIB</fullName>
    </submittedName>
</protein>
<dbReference type="InterPro" id="IPR003501">
    <property type="entry name" value="PTS_EIIB_2/3"/>
</dbReference>
<dbReference type="InterPro" id="IPR036095">
    <property type="entry name" value="PTS_EIIB-like_sf"/>
</dbReference>
<feature type="domain" description="PTS EIIB type-2" evidence="2">
    <location>
        <begin position="4"/>
        <end position="95"/>
    </location>
</feature>
<dbReference type="GO" id="GO:0008982">
    <property type="term" value="F:protein-N(PI)-phosphohistidine-sugar phosphotransferase activity"/>
    <property type="evidence" value="ECO:0007669"/>
    <property type="project" value="InterPro"/>
</dbReference>
<dbReference type="EMBL" id="DXAK01000035">
    <property type="protein sequence ID" value="HJA06887.1"/>
    <property type="molecule type" value="Genomic_DNA"/>
</dbReference>
<evidence type="ECO:0000256" key="1">
    <source>
        <dbReference type="ARBA" id="ARBA00022679"/>
    </source>
</evidence>
<evidence type="ECO:0000313" key="3">
    <source>
        <dbReference type="EMBL" id="HJA06887.1"/>
    </source>
</evidence>
<accession>A0A9D2KKK2</accession>
<evidence type="ECO:0000313" key="4">
    <source>
        <dbReference type="Proteomes" id="UP000824223"/>
    </source>
</evidence>
<organism evidence="3 4">
    <name type="scientific">Candidatus Mediterraneibacter pullicola</name>
    <dbReference type="NCBI Taxonomy" id="2838682"/>
    <lineage>
        <taxon>Bacteria</taxon>
        <taxon>Bacillati</taxon>
        <taxon>Bacillota</taxon>
        <taxon>Clostridia</taxon>
        <taxon>Lachnospirales</taxon>
        <taxon>Lachnospiraceae</taxon>
        <taxon>Mediterraneibacter</taxon>
    </lineage>
</organism>
<dbReference type="GO" id="GO:0009401">
    <property type="term" value="P:phosphoenolpyruvate-dependent sugar phosphotransferase system"/>
    <property type="evidence" value="ECO:0007669"/>
    <property type="project" value="InterPro"/>
</dbReference>
<reference evidence="3" key="1">
    <citation type="journal article" date="2021" name="PeerJ">
        <title>Extensive microbial diversity within the chicken gut microbiome revealed by metagenomics and culture.</title>
        <authorList>
            <person name="Gilroy R."/>
            <person name="Ravi A."/>
            <person name="Getino M."/>
            <person name="Pursley I."/>
            <person name="Horton D.L."/>
            <person name="Alikhan N.F."/>
            <person name="Baker D."/>
            <person name="Gharbi K."/>
            <person name="Hall N."/>
            <person name="Watson M."/>
            <person name="Adriaenssens E.M."/>
            <person name="Foster-Nyarko E."/>
            <person name="Jarju S."/>
            <person name="Secka A."/>
            <person name="Antonio M."/>
            <person name="Oren A."/>
            <person name="Chaudhuri R.R."/>
            <person name="La Ragione R."/>
            <person name="Hildebrand F."/>
            <person name="Pallen M.J."/>
        </authorList>
    </citation>
    <scope>NUCLEOTIDE SEQUENCE</scope>
    <source>
        <strain evidence="3">ChiSjej2B20-11307</strain>
    </source>
</reference>
<sequence>MEQKHIIVACGTGGVTSRNIAMKIEKYLKGKGVDCKIDTCKVVEVRSKAESLKPDLIASATRLPEVDVPTVSAAALLTGVGVDKVYEQIYEILMG</sequence>
<gene>
    <name evidence="3" type="ORF">H9798_07090</name>
</gene>